<dbReference type="Proteomes" id="UP000246005">
    <property type="component" value="Unassembled WGS sequence"/>
</dbReference>
<reference evidence="1 2" key="1">
    <citation type="submission" date="2018-05" db="EMBL/GenBank/DDBJ databases">
        <title>Genomic Encyclopedia of Type Strains, Phase IV (KMG-IV): sequencing the most valuable type-strain genomes for metagenomic binning, comparative biology and taxonomic classification.</title>
        <authorList>
            <person name="Goeker M."/>
        </authorList>
    </citation>
    <scope>NUCLEOTIDE SEQUENCE [LARGE SCALE GENOMIC DNA]</scope>
    <source>
        <strain evidence="1 2">DSM 45480</strain>
    </source>
</reference>
<dbReference type="EMBL" id="QGHB01000012">
    <property type="protein sequence ID" value="PWK82939.1"/>
    <property type="molecule type" value="Genomic_DNA"/>
</dbReference>
<protein>
    <submittedName>
        <fullName evidence="1">Uncharacterized protein</fullName>
    </submittedName>
</protein>
<accession>A0A316HSR1</accession>
<dbReference type="RefSeq" id="WP_109640263.1">
    <property type="nucleotide sequence ID" value="NZ_QGHB01000012.1"/>
</dbReference>
<sequence>MSKSTFSAEPVDGGVLVEMTEEFVTGLMAALDLLVQVYTPGSVTFRLRHPWGAVRRSSLLRRMLPQTGASWWLSAGFRRRYREELADPAPVDRVRARCTGPGPRVLSCAEADEWIVVMSQARSLYRLFWKADHEYVMAFSTVQCQLVKALLVQECPACPEINVTDTSRQ</sequence>
<gene>
    <name evidence="1" type="ORF">C8D88_112190</name>
</gene>
<evidence type="ECO:0000313" key="1">
    <source>
        <dbReference type="EMBL" id="PWK82939.1"/>
    </source>
</evidence>
<dbReference type="AlphaFoldDB" id="A0A316HSR1"/>
<name>A0A316HSR1_9PSEU</name>
<organism evidence="1 2">
    <name type="scientific">Lentzea atacamensis</name>
    <dbReference type="NCBI Taxonomy" id="531938"/>
    <lineage>
        <taxon>Bacteria</taxon>
        <taxon>Bacillati</taxon>
        <taxon>Actinomycetota</taxon>
        <taxon>Actinomycetes</taxon>
        <taxon>Pseudonocardiales</taxon>
        <taxon>Pseudonocardiaceae</taxon>
        <taxon>Lentzea</taxon>
    </lineage>
</organism>
<evidence type="ECO:0000313" key="2">
    <source>
        <dbReference type="Proteomes" id="UP000246005"/>
    </source>
</evidence>
<comment type="caution">
    <text evidence="1">The sequence shown here is derived from an EMBL/GenBank/DDBJ whole genome shotgun (WGS) entry which is preliminary data.</text>
</comment>
<proteinExistence type="predicted"/>